<keyword evidence="2" id="KW-1185">Reference proteome</keyword>
<dbReference type="EMBL" id="FOMR01000001">
    <property type="protein sequence ID" value="SFD45367.1"/>
    <property type="molecule type" value="Genomic_DNA"/>
</dbReference>
<protein>
    <recommendedName>
        <fullName evidence="3">ASCH domain-containing protein</fullName>
    </recommendedName>
</protein>
<organism evidence="1 2">
    <name type="scientific">Lentibacillus persicus</name>
    <dbReference type="NCBI Taxonomy" id="640948"/>
    <lineage>
        <taxon>Bacteria</taxon>
        <taxon>Bacillati</taxon>
        <taxon>Bacillota</taxon>
        <taxon>Bacilli</taxon>
        <taxon>Bacillales</taxon>
        <taxon>Bacillaceae</taxon>
        <taxon>Lentibacillus</taxon>
    </lineage>
</organism>
<evidence type="ECO:0008006" key="3">
    <source>
        <dbReference type="Google" id="ProtNLM"/>
    </source>
</evidence>
<evidence type="ECO:0000313" key="2">
    <source>
        <dbReference type="Proteomes" id="UP000199474"/>
    </source>
</evidence>
<sequence>MDFDKQQWPAKFDINKLVTIPEDIEKIIQGDKTAVRRNDRYADPGDKLELDGHTVIVENVYPQKLRDISDVDARQEGYNSLKEYKQGITSIHGEEVWDSDLIVWSHILHTVQKG</sequence>
<dbReference type="AlphaFoldDB" id="A0A1I1SFX3"/>
<reference evidence="2" key="1">
    <citation type="submission" date="2016-10" db="EMBL/GenBank/DDBJ databases">
        <authorList>
            <person name="Varghese N."/>
            <person name="Submissions S."/>
        </authorList>
    </citation>
    <scope>NUCLEOTIDE SEQUENCE [LARGE SCALE GENOMIC DNA]</scope>
    <source>
        <strain evidence="2">DSM 22530</strain>
    </source>
</reference>
<gene>
    <name evidence="1" type="ORF">SAMN05216238_101408</name>
</gene>
<dbReference type="OrthoDB" id="2719516at2"/>
<name>A0A1I1SFX3_9BACI</name>
<dbReference type="Proteomes" id="UP000199474">
    <property type="component" value="Unassembled WGS sequence"/>
</dbReference>
<accession>A0A1I1SFX3</accession>
<dbReference type="STRING" id="640948.SAMN05216238_101408"/>
<dbReference type="InterPro" id="IPR015947">
    <property type="entry name" value="PUA-like_sf"/>
</dbReference>
<evidence type="ECO:0000313" key="1">
    <source>
        <dbReference type="EMBL" id="SFD45367.1"/>
    </source>
</evidence>
<dbReference type="RefSeq" id="WP_090080497.1">
    <property type="nucleotide sequence ID" value="NZ_FOMR01000001.1"/>
</dbReference>
<proteinExistence type="predicted"/>
<dbReference type="SUPFAM" id="SSF88697">
    <property type="entry name" value="PUA domain-like"/>
    <property type="match status" value="1"/>
</dbReference>